<evidence type="ECO:0000313" key="2">
    <source>
        <dbReference type="Proteomes" id="UP001500740"/>
    </source>
</evidence>
<name>A0ABP3JYR6_9BACI</name>
<keyword evidence="2" id="KW-1185">Reference proteome</keyword>
<reference evidence="2" key="1">
    <citation type="journal article" date="2019" name="Int. J. Syst. Evol. Microbiol.">
        <title>The Global Catalogue of Microorganisms (GCM) 10K type strain sequencing project: providing services to taxonomists for standard genome sequencing and annotation.</title>
        <authorList>
            <consortium name="The Broad Institute Genomics Platform"/>
            <consortium name="The Broad Institute Genome Sequencing Center for Infectious Disease"/>
            <person name="Wu L."/>
            <person name="Ma J."/>
        </authorList>
    </citation>
    <scope>NUCLEOTIDE SEQUENCE [LARGE SCALE GENOMIC DNA]</scope>
    <source>
        <strain evidence="2">JCM 14193</strain>
    </source>
</reference>
<dbReference type="Proteomes" id="UP001500740">
    <property type="component" value="Unassembled WGS sequence"/>
</dbReference>
<dbReference type="RefSeq" id="WP_343783873.1">
    <property type="nucleotide sequence ID" value="NZ_BAAACZ010000019.1"/>
</dbReference>
<sequence>MEGQSINLNHCQICEEFRQDGIYVLTTFICKSCEREIVNTSPDDEQYQYYVDRMKLRRLQNQTMS</sequence>
<evidence type="ECO:0000313" key="1">
    <source>
        <dbReference type="EMBL" id="GAA0467408.1"/>
    </source>
</evidence>
<dbReference type="Pfam" id="PF10764">
    <property type="entry name" value="Gin"/>
    <property type="match status" value="1"/>
</dbReference>
<accession>A0ABP3JYR6</accession>
<gene>
    <name evidence="1" type="ORF">GCM10008935_24170</name>
</gene>
<protein>
    <recommendedName>
        <fullName evidence="3">Inhibitor of sigma-G Gin</fullName>
    </recommendedName>
</protein>
<proteinExistence type="predicted"/>
<dbReference type="EMBL" id="BAAACZ010000019">
    <property type="protein sequence ID" value="GAA0467408.1"/>
    <property type="molecule type" value="Genomic_DNA"/>
</dbReference>
<organism evidence="1 2">
    <name type="scientific">Alkalibacillus silvisoli</name>
    <dbReference type="NCBI Taxonomy" id="392823"/>
    <lineage>
        <taxon>Bacteria</taxon>
        <taxon>Bacillati</taxon>
        <taxon>Bacillota</taxon>
        <taxon>Bacilli</taxon>
        <taxon>Bacillales</taxon>
        <taxon>Bacillaceae</taxon>
        <taxon>Alkalibacillus</taxon>
    </lineage>
</organism>
<comment type="caution">
    <text evidence="1">The sequence shown here is derived from an EMBL/GenBank/DDBJ whole genome shotgun (WGS) entry which is preliminary data.</text>
</comment>
<evidence type="ECO:0008006" key="3">
    <source>
        <dbReference type="Google" id="ProtNLM"/>
    </source>
</evidence>
<dbReference type="InterPro" id="IPR019700">
    <property type="entry name" value="Sigma-G_inhibitor_Gin"/>
</dbReference>